<dbReference type="PRINTS" id="PR00463">
    <property type="entry name" value="EP450I"/>
</dbReference>
<dbReference type="Gene3D" id="1.10.630.10">
    <property type="entry name" value="Cytochrome P450"/>
    <property type="match status" value="1"/>
</dbReference>
<dbReference type="Pfam" id="PF00067">
    <property type="entry name" value="p450"/>
    <property type="match status" value="1"/>
</dbReference>
<dbReference type="GO" id="GO:0005506">
    <property type="term" value="F:iron ion binding"/>
    <property type="evidence" value="ECO:0007669"/>
    <property type="project" value="InterPro"/>
</dbReference>
<dbReference type="GO" id="GO:0016705">
    <property type="term" value="F:oxidoreductase activity, acting on paired donors, with incorporation or reduction of molecular oxygen"/>
    <property type="evidence" value="ECO:0007669"/>
    <property type="project" value="InterPro"/>
</dbReference>
<dbReference type="GO" id="GO:0004497">
    <property type="term" value="F:monooxygenase activity"/>
    <property type="evidence" value="ECO:0007669"/>
    <property type="project" value="UniProtKB-KW"/>
</dbReference>
<dbReference type="Proteomes" id="UP001215598">
    <property type="component" value="Unassembled WGS sequence"/>
</dbReference>
<evidence type="ECO:0000256" key="6">
    <source>
        <dbReference type="ARBA" id="ARBA00023002"/>
    </source>
</evidence>
<dbReference type="InterPro" id="IPR036396">
    <property type="entry name" value="Cyt_P450_sf"/>
</dbReference>
<sequence length="518" mass="57874">MSGLLSMDSPQATTLLTVAAATTVLLLLKALSARKDNLPPGPRRLPVVGSALQMPRSHPWLTFAEWAKIYGSIVYADVVGQPLIILNSRKAAMDLLDGRSAIYSDRPRNLVMAILSGYAETFAMKPYGEDWRQQRKIVMQDFSQTAITRYSSIQEREGRKLVWNILHKPSSLRSEIKLRLGSMIIRVTYGHTLTGDDDPMLTSPLTAMNNFSKATQPGAWLVDFVPSLQFLPKWMPGAGFLKTASEWRRIVHNTSWNAYLWTKNNLESGKVLVPNMCATVLESVDKNPSTEQEAHLVWSASAVMGGGMDTNMSTLLILFLAMMLNPAIQAKARKELDDIIGQDRLPTIADKASLPYIKSVMVEVFRWNPAIPLGVAHALTKDDIYEGMYLPKGSLMIPNVWYMLHDPEVYPNPHEFNPDRYGLDDSEMNKVTDIMFGFGRRVCPGRLFAEATFFTVVSTILSTCEILPPVNAQGQKVIPEITFTNGTIIFPSDFDVNIKCRSEKAREMLRSIQADEAI</sequence>
<feature type="binding site" description="axial binding residue" evidence="9">
    <location>
        <position position="443"/>
    </location>
    <ligand>
        <name>heme</name>
        <dbReference type="ChEBI" id="CHEBI:30413"/>
    </ligand>
    <ligandPart>
        <name>Fe</name>
        <dbReference type="ChEBI" id="CHEBI:18248"/>
    </ligandPart>
</feature>
<evidence type="ECO:0000256" key="7">
    <source>
        <dbReference type="ARBA" id="ARBA00023004"/>
    </source>
</evidence>
<evidence type="ECO:0000256" key="4">
    <source>
        <dbReference type="ARBA" id="ARBA00022617"/>
    </source>
</evidence>
<dbReference type="EMBL" id="JARKIB010000043">
    <property type="protein sequence ID" value="KAJ7757979.1"/>
    <property type="molecule type" value="Genomic_DNA"/>
</dbReference>
<keyword evidence="5 9" id="KW-0479">Metal-binding</keyword>
<dbReference type="PROSITE" id="PS00086">
    <property type="entry name" value="CYTOCHROME_P450"/>
    <property type="match status" value="1"/>
</dbReference>
<keyword evidence="12" id="KW-1185">Reference proteome</keyword>
<keyword evidence="6 10" id="KW-0560">Oxidoreductase</keyword>
<evidence type="ECO:0000256" key="1">
    <source>
        <dbReference type="ARBA" id="ARBA00001971"/>
    </source>
</evidence>
<dbReference type="SUPFAM" id="SSF48264">
    <property type="entry name" value="Cytochrome P450"/>
    <property type="match status" value="1"/>
</dbReference>
<evidence type="ECO:0000256" key="10">
    <source>
        <dbReference type="RuleBase" id="RU000461"/>
    </source>
</evidence>
<dbReference type="PANTHER" id="PTHR46300:SF7">
    <property type="entry name" value="P450, PUTATIVE (EUROFUNG)-RELATED"/>
    <property type="match status" value="1"/>
</dbReference>
<evidence type="ECO:0000256" key="3">
    <source>
        <dbReference type="ARBA" id="ARBA00010617"/>
    </source>
</evidence>
<evidence type="ECO:0000313" key="12">
    <source>
        <dbReference type="Proteomes" id="UP001215598"/>
    </source>
</evidence>
<comment type="similarity">
    <text evidence="3 10">Belongs to the cytochrome P450 family.</text>
</comment>
<dbReference type="InterPro" id="IPR001128">
    <property type="entry name" value="Cyt_P450"/>
</dbReference>
<dbReference type="InterPro" id="IPR002401">
    <property type="entry name" value="Cyt_P450_E_grp-I"/>
</dbReference>
<evidence type="ECO:0000256" key="2">
    <source>
        <dbReference type="ARBA" id="ARBA00005179"/>
    </source>
</evidence>
<name>A0AAD7NEV9_9AGAR</name>
<keyword evidence="4 9" id="KW-0349">Heme</keyword>
<accession>A0AAD7NEV9</accession>
<proteinExistence type="inferred from homology"/>
<dbReference type="GO" id="GO:0020037">
    <property type="term" value="F:heme binding"/>
    <property type="evidence" value="ECO:0007669"/>
    <property type="project" value="InterPro"/>
</dbReference>
<dbReference type="InterPro" id="IPR050364">
    <property type="entry name" value="Cytochrome_P450_fung"/>
</dbReference>
<dbReference type="PANTHER" id="PTHR46300">
    <property type="entry name" value="P450, PUTATIVE (EUROFUNG)-RELATED-RELATED"/>
    <property type="match status" value="1"/>
</dbReference>
<evidence type="ECO:0000256" key="5">
    <source>
        <dbReference type="ARBA" id="ARBA00022723"/>
    </source>
</evidence>
<keyword evidence="8 10" id="KW-0503">Monooxygenase</keyword>
<comment type="caution">
    <text evidence="11">The sequence shown here is derived from an EMBL/GenBank/DDBJ whole genome shotgun (WGS) entry which is preliminary data.</text>
</comment>
<comment type="cofactor">
    <cofactor evidence="1 9">
        <name>heme</name>
        <dbReference type="ChEBI" id="CHEBI:30413"/>
    </cofactor>
</comment>
<reference evidence="11" key="1">
    <citation type="submission" date="2023-03" db="EMBL/GenBank/DDBJ databases">
        <title>Massive genome expansion in bonnet fungi (Mycena s.s.) driven by repeated elements and novel gene families across ecological guilds.</title>
        <authorList>
            <consortium name="Lawrence Berkeley National Laboratory"/>
            <person name="Harder C.B."/>
            <person name="Miyauchi S."/>
            <person name="Viragh M."/>
            <person name="Kuo A."/>
            <person name="Thoen E."/>
            <person name="Andreopoulos B."/>
            <person name="Lu D."/>
            <person name="Skrede I."/>
            <person name="Drula E."/>
            <person name="Henrissat B."/>
            <person name="Morin E."/>
            <person name="Kohler A."/>
            <person name="Barry K."/>
            <person name="LaButti K."/>
            <person name="Morin E."/>
            <person name="Salamov A."/>
            <person name="Lipzen A."/>
            <person name="Mereny Z."/>
            <person name="Hegedus B."/>
            <person name="Baldrian P."/>
            <person name="Stursova M."/>
            <person name="Weitz H."/>
            <person name="Taylor A."/>
            <person name="Grigoriev I.V."/>
            <person name="Nagy L.G."/>
            <person name="Martin F."/>
            <person name="Kauserud H."/>
        </authorList>
    </citation>
    <scope>NUCLEOTIDE SEQUENCE</scope>
    <source>
        <strain evidence="11">CBHHK182m</strain>
    </source>
</reference>
<gene>
    <name evidence="11" type="ORF">B0H16DRAFT_1536348</name>
</gene>
<protein>
    <submittedName>
        <fullName evidence="11">Monooxygenase</fullName>
    </submittedName>
</protein>
<dbReference type="InterPro" id="IPR017972">
    <property type="entry name" value="Cyt_P450_CS"/>
</dbReference>
<evidence type="ECO:0000256" key="9">
    <source>
        <dbReference type="PIRSR" id="PIRSR602401-1"/>
    </source>
</evidence>
<evidence type="ECO:0000313" key="11">
    <source>
        <dbReference type="EMBL" id="KAJ7757979.1"/>
    </source>
</evidence>
<dbReference type="CDD" id="cd11065">
    <property type="entry name" value="CYP64-like"/>
    <property type="match status" value="1"/>
</dbReference>
<evidence type="ECO:0000256" key="8">
    <source>
        <dbReference type="ARBA" id="ARBA00023033"/>
    </source>
</evidence>
<organism evidence="11 12">
    <name type="scientific">Mycena metata</name>
    <dbReference type="NCBI Taxonomy" id="1033252"/>
    <lineage>
        <taxon>Eukaryota</taxon>
        <taxon>Fungi</taxon>
        <taxon>Dikarya</taxon>
        <taxon>Basidiomycota</taxon>
        <taxon>Agaricomycotina</taxon>
        <taxon>Agaricomycetes</taxon>
        <taxon>Agaricomycetidae</taxon>
        <taxon>Agaricales</taxon>
        <taxon>Marasmiineae</taxon>
        <taxon>Mycenaceae</taxon>
        <taxon>Mycena</taxon>
    </lineage>
</organism>
<dbReference type="AlphaFoldDB" id="A0AAD7NEV9"/>
<comment type="pathway">
    <text evidence="2">Secondary metabolite biosynthesis.</text>
</comment>
<keyword evidence="7 9" id="KW-0408">Iron</keyword>